<dbReference type="AlphaFoldDB" id="A0A1I3WRZ5"/>
<dbReference type="RefSeq" id="WP_167360082.1">
    <property type="nucleotide sequence ID" value="NZ_FOSB01000007.1"/>
</dbReference>
<accession>A0A1I3WRZ5</accession>
<reference evidence="2" key="1">
    <citation type="submission" date="2016-10" db="EMBL/GenBank/DDBJ databases">
        <authorList>
            <person name="Varghese N."/>
            <person name="Submissions S."/>
        </authorList>
    </citation>
    <scope>NUCLEOTIDE SEQUENCE [LARGE SCALE GENOMIC DNA]</scope>
    <source>
        <strain evidence="2">CGMCC 1.3704</strain>
    </source>
</reference>
<proteinExistence type="predicted"/>
<evidence type="ECO:0000313" key="1">
    <source>
        <dbReference type="EMBL" id="SFK10252.1"/>
    </source>
</evidence>
<sequence length="56" mass="6771">MAEIRANQKIRRHLFVDEESFADLFHKDRFVDGIPLDELSRHLRKTKKYGKRKTKT</sequence>
<gene>
    <name evidence="1" type="ORF">SAMN04487936_107114</name>
</gene>
<organism evidence="1 2">
    <name type="scientific">Halobacillus dabanensis</name>
    <dbReference type="NCBI Taxonomy" id="240302"/>
    <lineage>
        <taxon>Bacteria</taxon>
        <taxon>Bacillati</taxon>
        <taxon>Bacillota</taxon>
        <taxon>Bacilli</taxon>
        <taxon>Bacillales</taxon>
        <taxon>Bacillaceae</taxon>
        <taxon>Halobacillus</taxon>
    </lineage>
</organism>
<protein>
    <submittedName>
        <fullName evidence="1">Uncharacterized protein</fullName>
    </submittedName>
</protein>
<dbReference type="Proteomes" id="UP000183557">
    <property type="component" value="Unassembled WGS sequence"/>
</dbReference>
<name>A0A1I3WRZ5_HALDA</name>
<evidence type="ECO:0000313" key="2">
    <source>
        <dbReference type="Proteomes" id="UP000183557"/>
    </source>
</evidence>
<keyword evidence="2" id="KW-1185">Reference proteome</keyword>
<dbReference type="EMBL" id="FOSB01000007">
    <property type="protein sequence ID" value="SFK10252.1"/>
    <property type="molecule type" value="Genomic_DNA"/>
</dbReference>